<evidence type="ECO:0000313" key="2">
    <source>
        <dbReference type="Proteomes" id="UP000199199"/>
    </source>
</evidence>
<dbReference type="OrthoDB" id="387472at2157"/>
<dbReference type="AlphaFoldDB" id="A0A1I6TTY7"/>
<gene>
    <name evidence="1" type="ORF">SAMN04488556_3431</name>
</gene>
<proteinExistence type="predicted"/>
<sequence>MPPEFQIDHVSVCLTQTVSSEENFLQYFESLEDISQHELSKKRVEKNLEDPLESYIQITDSSSGLDEPSPDSSSTQLLIDSISDGEKFHAHANIDNQDYIDSFNEFFSSISSTVGTLTAGTTIVNATVDEGFDAFSERLSLPISSDSEYTVRGIRINNGDGTYTFQDLSEFESEDDSIAVRYSKDELVKVDSEHTSDFIGEEISKVESFVGSESQ</sequence>
<organism evidence="1 2">
    <name type="scientific">Halostagnicola kamekurae</name>
    <dbReference type="NCBI Taxonomy" id="619731"/>
    <lineage>
        <taxon>Archaea</taxon>
        <taxon>Methanobacteriati</taxon>
        <taxon>Methanobacteriota</taxon>
        <taxon>Stenosarchaea group</taxon>
        <taxon>Halobacteria</taxon>
        <taxon>Halobacteriales</taxon>
        <taxon>Natrialbaceae</taxon>
        <taxon>Halostagnicola</taxon>
    </lineage>
</organism>
<name>A0A1I6TTY7_9EURY</name>
<evidence type="ECO:0000313" key="1">
    <source>
        <dbReference type="EMBL" id="SFS92645.1"/>
    </source>
</evidence>
<dbReference type="Proteomes" id="UP000199199">
    <property type="component" value="Unassembled WGS sequence"/>
</dbReference>
<keyword evidence="2" id="KW-1185">Reference proteome</keyword>
<dbReference type="RefSeq" id="WP_139231208.1">
    <property type="nucleotide sequence ID" value="NZ_FOZS01000003.1"/>
</dbReference>
<dbReference type="EMBL" id="FOZS01000003">
    <property type="protein sequence ID" value="SFS92645.1"/>
    <property type="molecule type" value="Genomic_DNA"/>
</dbReference>
<reference evidence="2" key="1">
    <citation type="submission" date="2016-10" db="EMBL/GenBank/DDBJ databases">
        <authorList>
            <person name="Varghese N."/>
            <person name="Submissions S."/>
        </authorList>
    </citation>
    <scope>NUCLEOTIDE SEQUENCE [LARGE SCALE GENOMIC DNA]</scope>
    <source>
        <strain evidence="2">DSM 22427</strain>
    </source>
</reference>
<protein>
    <submittedName>
        <fullName evidence="1">Uncharacterized protein</fullName>
    </submittedName>
</protein>
<accession>A0A1I6TTY7</accession>